<feature type="signal peptide" evidence="5">
    <location>
        <begin position="1"/>
        <end position="21"/>
    </location>
</feature>
<evidence type="ECO:0000313" key="7">
    <source>
        <dbReference type="EMBL" id="WZN44579.1"/>
    </source>
</evidence>
<evidence type="ECO:0000256" key="1">
    <source>
        <dbReference type="ARBA" id="ARBA00022617"/>
    </source>
</evidence>
<dbReference type="EMBL" id="CP150096">
    <property type="protein sequence ID" value="WZN44579.1"/>
    <property type="molecule type" value="Genomic_DNA"/>
</dbReference>
<name>A0ABZ2YYM5_9BACT</name>
<dbReference type="PROSITE" id="PS51257">
    <property type="entry name" value="PROKAR_LIPOPROTEIN"/>
    <property type="match status" value="1"/>
</dbReference>
<proteinExistence type="predicted"/>
<evidence type="ECO:0000259" key="6">
    <source>
        <dbReference type="PROSITE" id="PS51007"/>
    </source>
</evidence>
<keyword evidence="8" id="KW-1185">Reference proteome</keyword>
<dbReference type="InterPro" id="IPR036909">
    <property type="entry name" value="Cyt_c-like_dom_sf"/>
</dbReference>
<keyword evidence="3 4" id="KW-0408">Iron</keyword>
<gene>
    <name evidence="7" type="ORF">WJU22_16920</name>
</gene>
<keyword evidence="5" id="KW-0732">Signal</keyword>
<keyword evidence="1 4" id="KW-0349">Heme</keyword>
<feature type="domain" description="Cytochrome c" evidence="6">
    <location>
        <begin position="36"/>
        <end position="173"/>
    </location>
</feature>
<sequence length="193" mass="20599">MNCKPLIGLALLSAMAIYSCTGTTGAPTAEAPSKDSLVKRGAYLVKIMGCNDCHSPKKMTPQGPVPDEALLLSGHPAAMPVAKIDTATAKDWVLFNMNNTAIAGPWGISFAANLTADSSGIGSWTEEQFGRAVRQGMYKGLEGTRHLLPPMPQIPDLADDDLKAIFLYLKSVKPVQNVVPQPVSPPQMAAYYR</sequence>
<accession>A0ABZ2YYM5</accession>
<dbReference type="Gene3D" id="1.10.760.10">
    <property type="entry name" value="Cytochrome c-like domain"/>
    <property type="match status" value="1"/>
</dbReference>
<dbReference type="Proteomes" id="UP001449657">
    <property type="component" value="Chromosome"/>
</dbReference>
<keyword evidence="2 4" id="KW-0479">Metal-binding</keyword>
<evidence type="ECO:0000256" key="3">
    <source>
        <dbReference type="ARBA" id="ARBA00023004"/>
    </source>
</evidence>
<evidence type="ECO:0000256" key="4">
    <source>
        <dbReference type="PROSITE-ProRule" id="PRU00433"/>
    </source>
</evidence>
<evidence type="ECO:0000256" key="2">
    <source>
        <dbReference type="ARBA" id="ARBA00022723"/>
    </source>
</evidence>
<organism evidence="7 8">
    <name type="scientific">Chitinophaga caseinilytica</name>
    <dbReference type="NCBI Taxonomy" id="2267521"/>
    <lineage>
        <taxon>Bacteria</taxon>
        <taxon>Pseudomonadati</taxon>
        <taxon>Bacteroidota</taxon>
        <taxon>Chitinophagia</taxon>
        <taxon>Chitinophagales</taxon>
        <taxon>Chitinophagaceae</taxon>
        <taxon>Chitinophaga</taxon>
    </lineage>
</organism>
<reference evidence="7 8" key="1">
    <citation type="submission" date="2024-03" db="EMBL/GenBank/DDBJ databases">
        <title>Chitinophaga caseinilytica sp. nov., a casein hydrolysing bacterium isolated from forest soil.</title>
        <authorList>
            <person name="Lee D.S."/>
            <person name="Han D.M."/>
            <person name="Baek J.H."/>
            <person name="Choi D.G."/>
            <person name="Jeon J.H."/>
            <person name="Jeon C.O."/>
        </authorList>
    </citation>
    <scope>NUCLEOTIDE SEQUENCE [LARGE SCALE GENOMIC DNA]</scope>
    <source>
        <strain evidence="7 8">KACC 19118</strain>
    </source>
</reference>
<dbReference type="InterPro" id="IPR009056">
    <property type="entry name" value="Cyt_c-like_dom"/>
</dbReference>
<evidence type="ECO:0000313" key="8">
    <source>
        <dbReference type="Proteomes" id="UP001449657"/>
    </source>
</evidence>
<evidence type="ECO:0000256" key="5">
    <source>
        <dbReference type="SAM" id="SignalP"/>
    </source>
</evidence>
<protein>
    <submittedName>
        <fullName evidence="7">Diheme cytochrome c-553</fullName>
    </submittedName>
</protein>
<feature type="chain" id="PRO_5045192006" evidence="5">
    <location>
        <begin position="22"/>
        <end position="193"/>
    </location>
</feature>
<dbReference type="SUPFAM" id="SSF46626">
    <property type="entry name" value="Cytochrome c"/>
    <property type="match status" value="1"/>
</dbReference>
<dbReference type="PROSITE" id="PS51007">
    <property type="entry name" value="CYTC"/>
    <property type="match status" value="1"/>
</dbReference>
<dbReference type="RefSeq" id="WP_341839359.1">
    <property type="nucleotide sequence ID" value="NZ_CP149792.1"/>
</dbReference>